<feature type="transmembrane region" description="Helical" evidence="1">
    <location>
        <begin position="33"/>
        <end position="55"/>
    </location>
</feature>
<feature type="transmembrane region" description="Helical" evidence="1">
    <location>
        <begin position="7"/>
        <end position="27"/>
    </location>
</feature>
<keyword evidence="3" id="KW-0418">Kinase</keyword>
<evidence type="ECO:0000259" key="2">
    <source>
        <dbReference type="PROSITE" id="PS50146"/>
    </source>
</evidence>
<reference evidence="3 4" key="1">
    <citation type="submission" date="2021-03" db="EMBL/GenBank/DDBJ databases">
        <title>Complete genome sequence of Streptomyces cyanogenus S136, producer of anticancer angucycline landomycin A.</title>
        <authorList>
            <person name="Hrab P."/>
            <person name="Ruckert C."/>
            <person name="Busche T."/>
            <person name="Ostash I."/>
            <person name="Kalinowski J."/>
            <person name="Fedorenko V."/>
            <person name="Yushchuk O."/>
            <person name="Ostash B."/>
        </authorList>
    </citation>
    <scope>NUCLEOTIDE SEQUENCE [LARGE SCALE GENOMIC DNA]</scope>
    <source>
        <strain evidence="3 4">S136</strain>
    </source>
</reference>
<dbReference type="PROSITE" id="PS50146">
    <property type="entry name" value="DAGK"/>
    <property type="match status" value="1"/>
</dbReference>
<dbReference type="InterPro" id="IPR017438">
    <property type="entry name" value="ATP-NAD_kinase_N"/>
</dbReference>
<evidence type="ECO:0000256" key="1">
    <source>
        <dbReference type="SAM" id="Phobius"/>
    </source>
</evidence>
<organism evidence="3 4">
    <name type="scientific">Streptomyces cyanogenus</name>
    <dbReference type="NCBI Taxonomy" id="80860"/>
    <lineage>
        <taxon>Bacteria</taxon>
        <taxon>Bacillati</taxon>
        <taxon>Actinomycetota</taxon>
        <taxon>Actinomycetes</taxon>
        <taxon>Kitasatosporales</taxon>
        <taxon>Streptomycetaceae</taxon>
        <taxon>Streptomyces</taxon>
    </lineage>
</organism>
<dbReference type="InterPro" id="IPR001206">
    <property type="entry name" value="Diacylglycerol_kinase_cat_dom"/>
</dbReference>
<dbReference type="Gene3D" id="2.60.200.40">
    <property type="match status" value="1"/>
</dbReference>
<name>A0ABX7TP44_STRCY</name>
<dbReference type="SUPFAM" id="SSF111331">
    <property type="entry name" value="NAD kinase/diacylglycerol kinase-like"/>
    <property type="match status" value="1"/>
</dbReference>
<proteinExistence type="predicted"/>
<evidence type="ECO:0000313" key="4">
    <source>
        <dbReference type="Proteomes" id="UP000663908"/>
    </source>
</evidence>
<dbReference type="Proteomes" id="UP000663908">
    <property type="component" value="Chromosome"/>
</dbReference>
<keyword evidence="1" id="KW-1133">Transmembrane helix</keyword>
<evidence type="ECO:0000313" key="3">
    <source>
        <dbReference type="EMBL" id="QTD96644.1"/>
    </source>
</evidence>
<protein>
    <submittedName>
        <fullName evidence="3">Diacylglycerol kinase</fullName>
        <ecNumber evidence="3">2.7.1.107</ecNumber>
    </submittedName>
</protein>
<gene>
    <name evidence="3" type="primary">dagK1</name>
    <name evidence="3" type="ORF">S1361_04740</name>
</gene>
<dbReference type="RefSeq" id="WP_243769080.1">
    <property type="nucleotide sequence ID" value="NZ_CP071839.1"/>
</dbReference>
<dbReference type="GO" id="GO:0004143">
    <property type="term" value="F:ATP-dependent diacylglycerol kinase activity"/>
    <property type="evidence" value="ECO:0007669"/>
    <property type="project" value="UniProtKB-EC"/>
</dbReference>
<keyword evidence="4" id="KW-1185">Reference proteome</keyword>
<sequence length="424" mass="43777">MASAGRVWAARAAVLALLGGVLVLFLAAGARSLLWVLLAMAGLALAAVGAWWILAHTGVVRACGAALMVAAPLTVLGLYAVGGMLGPAVVCLALWLIAGAAAGSALTSGSASRARPAQAPRNPWILMNPRSGGGKVGRFGLVDRARSMGARVTVLDGHQDVSALARRAVGEGADLLAVAGGDGTQALVAEVAHEHDLPFVVIPAGTRNHFALDLGLDRDDPAAALEALTDGVEVRVDLGFAADRVFVNNASFGTYAAVVGDPAYRDAKVRTALDDLPELLTGDRVQRLRMRCGRHQADGLQAVLVSNNPYGSAVGPGHGRRDRLDSGRLGVLCVRVDNAVQAARSVAGRGGGFRRLAGEEVIVDADDATVPVGIDGEHVVLPAPVVCRIVPGALRVRVPRRHVTRRSGPSGADWPRVLRLARGA</sequence>
<dbReference type="Gene3D" id="3.40.50.10330">
    <property type="entry name" value="Probable inorganic polyphosphate/atp-NAD kinase, domain 1"/>
    <property type="match status" value="1"/>
</dbReference>
<keyword evidence="1" id="KW-0472">Membrane</keyword>
<accession>A0ABX7TP44</accession>
<dbReference type="EC" id="2.7.1.107" evidence="3"/>
<dbReference type="InterPro" id="IPR016064">
    <property type="entry name" value="NAD/diacylglycerol_kinase_sf"/>
</dbReference>
<keyword evidence="1" id="KW-0812">Transmembrane</keyword>
<dbReference type="EMBL" id="CP071839">
    <property type="protein sequence ID" value="QTD96644.1"/>
    <property type="molecule type" value="Genomic_DNA"/>
</dbReference>
<keyword evidence="3" id="KW-0808">Transferase</keyword>
<dbReference type="Pfam" id="PF00781">
    <property type="entry name" value="DAGK_cat"/>
    <property type="match status" value="1"/>
</dbReference>
<feature type="domain" description="DAGKc" evidence="2">
    <location>
        <begin position="118"/>
        <end position="245"/>
    </location>
</feature>